<dbReference type="EMBL" id="CP012333">
    <property type="protein sequence ID" value="AKV03988.1"/>
    <property type="molecule type" value="Genomic_DNA"/>
</dbReference>
<dbReference type="Proteomes" id="UP000064967">
    <property type="component" value="Chromosome"/>
</dbReference>
<dbReference type="KEGG" id="llu:AKJ09_10651"/>
<dbReference type="RefSeq" id="WP_146654666.1">
    <property type="nucleotide sequence ID" value="NZ_CP012333.1"/>
</dbReference>
<feature type="region of interest" description="Disordered" evidence="1">
    <location>
        <begin position="31"/>
        <end position="85"/>
    </location>
</feature>
<feature type="signal peptide" evidence="2">
    <location>
        <begin position="1"/>
        <end position="26"/>
    </location>
</feature>
<protein>
    <recommendedName>
        <fullName evidence="5">Tryptophan synthase alpha chain</fullName>
    </recommendedName>
</protein>
<feature type="compositionally biased region" description="Basic and acidic residues" evidence="1">
    <location>
        <begin position="72"/>
        <end position="83"/>
    </location>
</feature>
<keyword evidence="4" id="KW-1185">Reference proteome</keyword>
<evidence type="ECO:0000256" key="2">
    <source>
        <dbReference type="SAM" id="SignalP"/>
    </source>
</evidence>
<reference evidence="3 4" key="1">
    <citation type="submission" date="2015-08" db="EMBL/GenBank/DDBJ databases">
        <authorList>
            <person name="Babu N.S."/>
            <person name="Beckwith C.J."/>
            <person name="Beseler K.G."/>
            <person name="Brison A."/>
            <person name="Carone J.V."/>
            <person name="Caskin T.P."/>
            <person name="Diamond M."/>
            <person name="Durham M.E."/>
            <person name="Foxe J.M."/>
            <person name="Go M."/>
            <person name="Henderson B.A."/>
            <person name="Jones I.B."/>
            <person name="McGettigan J.A."/>
            <person name="Micheletti S.J."/>
            <person name="Nasrallah M.E."/>
            <person name="Ortiz D."/>
            <person name="Piller C.R."/>
            <person name="Privatt S.R."/>
            <person name="Schneider S.L."/>
            <person name="Sharp S."/>
            <person name="Smith T.C."/>
            <person name="Stanton J.D."/>
            <person name="Ullery H.E."/>
            <person name="Wilson R.J."/>
            <person name="Serrano M.G."/>
            <person name="Buck G."/>
            <person name="Lee V."/>
            <person name="Wang Y."/>
            <person name="Carvalho R."/>
            <person name="Voegtly L."/>
            <person name="Shi R."/>
            <person name="Duckworth R."/>
            <person name="Johnson A."/>
            <person name="Loviza R."/>
            <person name="Walstead R."/>
            <person name="Shah Z."/>
            <person name="Kiflezghi M."/>
            <person name="Wade K."/>
            <person name="Ball S.L."/>
            <person name="Bradley K.W."/>
            <person name="Asai D.J."/>
            <person name="Bowman C.A."/>
            <person name="Russell D.A."/>
            <person name="Pope W.H."/>
            <person name="Jacobs-Sera D."/>
            <person name="Hendrix R.W."/>
            <person name="Hatfull G.F."/>
        </authorList>
    </citation>
    <scope>NUCLEOTIDE SEQUENCE [LARGE SCALE GENOMIC DNA]</scope>
    <source>
        <strain evidence="3 4">DSM 27648</strain>
    </source>
</reference>
<accession>A0A0K1QE40</accession>
<evidence type="ECO:0008006" key="5">
    <source>
        <dbReference type="Google" id="ProtNLM"/>
    </source>
</evidence>
<evidence type="ECO:0000313" key="3">
    <source>
        <dbReference type="EMBL" id="AKV03988.1"/>
    </source>
</evidence>
<dbReference type="AlphaFoldDB" id="A0A0K1QE40"/>
<keyword evidence="2" id="KW-0732">Signal</keyword>
<gene>
    <name evidence="3" type="ORF">AKJ09_10651</name>
</gene>
<name>A0A0K1QE40_9BACT</name>
<evidence type="ECO:0000256" key="1">
    <source>
        <dbReference type="SAM" id="MobiDB-lite"/>
    </source>
</evidence>
<dbReference type="PROSITE" id="PS51257">
    <property type="entry name" value="PROKAR_LIPOPROTEIN"/>
    <property type="match status" value="1"/>
</dbReference>
<sequence>MSRRTLLLPFLVSVFASLFSLGSVLVACDSSDAAAPGSESPPSTQRDDATTRADAPVSPTDAGTTSDANVEDTGHGDLPEARPSETCQGTCEGNCAGRCTATDGPVVCYGRCEGDCSASPDTGGGLQANGTCKGLCDGTCVYHDGGARTCEGICTGTCDAECK</sequence>
<proteinExistence type="predicted"/>
<organism evidence="3 4">
    <name type="scientific">Labilithrix luteola</name>
    <dbReference type="NCBI Taxonomy" id="1391654"/>
    <lineage>
        <taxon>Bacteria</taxon>
        <taxon>Pseudomonadati</taxon>
        <taxon>Myxococcota</taxon>
        <taxon>Polyangia</taxon>
        <taxon>Polyangiales</taxon>
        <taxon>Labilitrichaceae</taxon>
        <taxon>Labilithrix</taxon>
    </lineage>
</organism>
<evidence type="ECO:0000313" key="4">
    <source>
        <dbReference type="Proteomes" id="UP000064967"/>
    </source>
</evidence>
<feature type="chain" id="PRO_5005467235" description="Tryptophan synthase alpha chain" evidence="2">
    <location>
        <begin position="27"/>
        <end position="163"/>
    </location>
</feature>